<reference evidence="1" key="1">
    <citation type="submission" date="2019-03" db="EMBL/GenBank/DDBJ databases">
        <authorList>
            <consortium name="Pathogen Informatics"/>
        </authorList>
    </citation>
    <scope>NUCLEOTIDE SEQUENCE</scope>
    <source>
        <strain evidence="1">Unknown</strain>
    </source>
</reference>
<sequence length="197" mass="22863">MSINRMLDKDVRQAVKNKILKMHLNDPSTLVIDELGLDHGRNRVDIAVVNGELHGYELKSDSDNLLRLPQQSLAYSSIMDKVTLVVGEKHVKEAVNIIPDWWGVKIVTMSSNGKVNITTYRRNKKNRSIDPFELSKLIWKEEALTLLATKIKVDWRIRKLVRKDIYKLIIDTFSLNELRDSTRAILKSRINWRQSDE</sequence>
<organism evidence="1">
    <name type="scientific">uncultured Avibacterium sp</name>
    <dbReference type="NCBI Taxonomy" id="1936169"/>
    <lineage>
        <taxon>Bacteria</taxon>
        <taxon>Pseudomonadati</taxon>
        <taxon>Pseudomonadota</taxon>
        <taxon>Gammaproteobacteria</taxon>
        <taxon>Pasteurellales</taxon>
        <taxon>Pasteurellaceae</taxon>
        <taxon>Avibacterium</taxon>
        <taxon>environmental samples</taxon>
    </lineage>
</organism>
<evidence type="ECO:0008006" key="2">
    <source>
        <dbReference type="Google" id="ProtNLM"/>
    </source>
</evidence>
<gene>
    <name evidence="1" type="ORF">NCTC4101_00529</name>
</gene>
<dbReference type="NCBIfam" id="NF033832">
    <property type="entry name" value="sce7726_fam"/>
    <property type="match status" value="1"/>
</dbReference>
<name>A0A486XDE4_9PAST</name>
<dbReference type="InterPro" id="IPR047729">
    <property type="entry name" value="Sce7726-like"/>
</dbReference>
<evidence type="ECO:0000313" key="1">
    <source>
        <dbReference type="EMBL" id="VGM95168.1"/>
    </source>
</evidence>
<dbReference type="AlphaFoldDB" id="A0A486XDE4"/>
<accession>A0A486XDE4</accession>
<proteinExistence type="predicted"/>
<protein>
    <recommendedName>
        <fullName evidence="2">Sce7726 family protein</fullName>
    </recommendedName>
</protein>
<dbReference type="EMBL" id="CAAHDN010000007">
    <property type="protein sequence ID" value="VGM95168.1"/>
    <property type="molecule type" value="Genomic_DNA"/>
</dbReference>